<organism evidence="1">
    <name type="scientific">marine sediment metagenome</name>
    <dbReference type="NCBI Taxonomy" id="412755"/>
    <lineage>
        <taxon>unclassified sequences</taxon>
        <taxon>metagenomes</taxon>
        <taxon>ecological metagenomes</taxon>
    </lineage>
</organism>
<sequence>MGLDKLKVNCYSGHTYAERPKSFLWEGIEYEVGEIERAWQEPGEKYFRIRTRDNKLFNLCFNEAEKEWSLIELVH</sequence>
<dbReference type="AlphaFoldDB" id="X0UH71"/>
<proteinExistence type="predicted"/>
<evidence type="ECO:0000313" key="1">
    <source>
        <dbReference type="EMBL" id="GAG05074.1"/>
    </source>
</evidence>
<reference evidence="1" key="1">
    <citation type="journal article" date="2014" name="Front. Microbiol.">
        <title>High frequency of phylogenetically diverse reductive dehalogenase-homologous genes in deep subseafloor sedimentary metagenomes.</title>
        <authorList>
            <person name="Kawai M."/>
            <person name="Futagami T."/>
            <person name="Toyoda A."/>
            <person name="Takaki Y."/>
            <person name="Nishi S."/>
            <person name="Hori S."/>
            <person name="Arai W."/>
            <person name="Tsubouchi T."/>
            <person name="Morono Y."/>
            <person name="Uchiyama I."/>
            <person name="Ito T."/>
            <person name="Fujiyama A."/>
            <person name="Inagaki F."/>
            <person name="Takami H."/>
        </authorList>
    </citation>
    <scope>NUCLEOTIDE SEQUENCE</scope>
    <source>
        <strain evidence="1">Expedition CK06-06</strain>
    </source>
</reference>
<dbReference type="EMBL" id="BARS01026835">
    <property type="protein sequence ID" value="GAG05074.1"/>
    <property type="molecule type" value="Genomic_DNA"/>
</dbReference>
<accession>X0UH71</accession>
<protein>
    <submittedName>
        <fullName evidence="1">Uncharacterized protein</fullName>
    </submittedName>
</protein>
<gene>
    <name evidence="1" type="ORF">S01H1_42233</name>
</gene>
<name>X0UH71_9ZZZZ</name>
<comment type="caution">
    <text evidence="1">The sequence shown here is derived from an EMBL/GenBank/DDBJ whole genome shotgun (WGS) entry which is preliminary data.</text>
</comment>